<dbReference type="PANTHER" id="PTHR33108">
    <property type="entry name" value="OS01G0745000 PROTEIN"/>
    <property type="match status" value="1"/>
</dbReference>
<proteinExistence type="predicted"/>
<feature type="region of interest" description="Disordered" evidence="1">
    <location>
        <begin position="75"/>
        <end position="143"/>
    </location>
</feature>
<dbReference type="RefSeq" id="XP_038986483.1">
    <property type="nucleotide sequence ID" value="XM_039130555.1"/>
</dbReference>
<reference evidence="3" key="2">
    <citation type="submission" date="2025-08" db="UniProtKB">
        <authorList>
            <consortium name="RefSeq"/>
        </authorList>
    </citation>
    <scope>IDENTIFICATION</scope>
    <source>
        <tissue evidence="3">Young leaves</tissue>
    </source>
</reference>
<evidence type="ECO:0000313" key="2">
    <source>
        <dbReference type="Proteomes" id="UP000228380"/>
    </source>
</evidence>
<reference evidence="2" key="1">
    <citation type="journal article" date="2019" name="Nat. Commun.">
        <title>Genome-wide association mapping of date palm fruit traits.</title>
        <authorList>
            <person name="Hazzouri K.M."/>
            <person name="Gros-Balthazard M."/>
            <person name="Flowers J.M."/>
            <person name="Copetti D."/>
            <person name="Lemansour A."/>
            <person name="Lebrun M."/>
            <person name="Masmoudi K."/>
            <person name="Ferrand S."/>
            <person name="Dhar M.I."/>
            <person name="Fresquez Z.A."/>
            <person name="Rosas U."/>
            <person name="Zhang J."/>
            <person name="Talag J."/>
            <person name="Lee S."/>
            <person name="Kudrna D."/>
            <person name="Powell R.F."/>
            <person name="Leitch I.J."/>
            <person name="Krueger R.R."/>
            <person name="Wing R.A."/>
            <person name="Amiri K.M.A."/>
            <person name="Purugganan M.D."/>
        </authorList>
    </citation>
    <scope>NUCLEOTIDE SEQUENCE [LARGE SCALE GENOMIC DNA]</scope>
    <source>
        <strain evidence="2">cv. Khalas</strain>
    </source>
</reference>
<dbReference type="GeneID" id="120111980"/>
<dbReference type="PANTHER" id="PTHR33108:SF32">
    <property type="entry name" value="DUF1677 FAMILY PROTEIN (DUF1677)"/>
    <property type="match status" value="1"/>
</dbReference>
<dbReference type="AlphaFoldDB" id="A0A8B9AR43"/>
<gene>
    <name evidence="3" type="primary">LOC120111980</name>
</gene>
<name>A0A8B9AR43_PHODC</name>
<protein>
    <submittedName>
        <fullName evidence="3">Uncharacterized protein LOC120111980</fullName>
    </submittedName>
</protein>
<organism evidence="2 3">
    <name type="scientific">Phoenix dactylifera</name>
    <name type="common">Date palm</name>
    <dbReference type="NCBI Taxonomy" id="42345"/>
    <lineage>
        <taxon>Eukaryota</taxon>
        <taxon>Viridiplantae</taxon>
        <taxon>Streptophyta</taxon>
        <taxon>Embryophyta</taxon>
        <taxon>Tracheophyta</taxon>
        <taxon>Spermatophyta</taxon>
        <taxon>Magnoliopsida</taxon>
        <taxon>Liliopsida</taxon>
        <taxon>Arecaceae</taxon>
        <taxon>Coryphoideae</taxon>
        <taxon>Phoeniceae</taxon>
        <taxon>Phoenix</taxon>
    </lineage>
</organism>
<sequence length="143" mass="16193">MDFAKCECCGRTDECCGRTEECTPAYIVRVLERYSRQWVRGLGGEAVKEEIRHVRWWFSMEEALRRHMSFSREFRSASPLPNPVKGHIATISHHKPPPSPKPHQGLSAPPHQSCEKDDDDDGDGGRPCSLAHYESCFPSLPCP</sequence>
<dbReference type="InterPro" id="IPR012876">
    <property type="entry name" value="DUF1677_pln"/>
</dbReference>
<dbReference type="KEGG" id="pda:120111980"/>
<accession>A0A8B9AR43</accession>
<keyword evidence="2" id="KW-1185">Reference proteome</keyword>
<dbReference type="Pfam" id="PF07911">
    <property type="entry name" value="DUF1677"/>
    <property type="match status" value="1"/>
</dbReference>
<dbReference type="OrthoDB" id="1911663at2759"/>
<dbReference type="Proteomes" id="UP000228380">
    <property type="component" value="Chromosome 9"/>
</dbReference>
<evidence type="ECO:0000313" key="3">
    <source>
        <dbReference type="RefSeq" id="XP_038986483.1"/>
    </source>
</evidence>
<evidence type="ECO:0000256" key="1">
    <source>
        <dbReference type="SAM" id="MobiDB-lite"/>
    </source>
</evidence>